<accession>A0A0B1Q9G6</accession>
<dbReference type="RefSeq" id="WP_039188349.1">
    <property type="nucleotide sequence ID" value="NZ_JRFJ01000001.1"/>
</dbReference>
<organism evidence="2 3">
    <name type="scientific">Aureimonas altamirensis</name>
    <dbReference type="NCBI Taxonomy" id="370622"/>
    <lineage>
        <taxon>Bacteria</taxon>
        <taxon>Pseudomonadati</taxon>
        <taxon>Pseudomonadota</taxon>
        <taxon>Alphaproteobacteria</taxon>
        <taxon>Hyphomicrobiales</taxon>
        <taxon>Aurantimonadaceae</taxon>
        <taxon>Aureimonas</taxon>
    </lineage>
</organism>
<dbReference type="EMBL" id="JRFJ01000001">
    <property type="protein sequence ID" value="KHJ55470.1"/>
    <property type="molecule type" value="Genomic_DNA"/>
</dbReference>
<evidence type="ECO:0000256" key="1">
    <source>
        <dbReference type="SAM" id="SignalP"/>
    </source>
</evidence>
<name>A0A0B1Q9G6_9HYPH</name>
<evidence type="ECO:0000313" key="2">
    <source>
        <dbReference type="EMBL" id="KHJ55470.1"/>
    </source>
</evidence>
<evidence type="ECO:0000313" key="3">
    <source>
        <dbReference type="Proteomes" id="UP000030826"/>
    </source>
</evidence>
<feature type="chain" id="PRO_5002080489" description="DUF1236 domain-containing protein" evidence="1">
    <location>
        <begin position="22"/>
        <end position="91"/>
    </location>
</feature>
<dbReference type="AlphaFoldDB" id="A0A0B1Q9G6"/>
<comment type="caution">
    <text evidence="2">The sequence shown here is derived from an EMBL/GenBank/DDBJ whole genome shotgun (WGS) entry which is preliminary data.</text>
</comment>
<keyword evidence="1" id="KW-0732">Signal</keyword>
<evidence type="ECO:0008006" key="4">
    <source>
        <dbReference type="Google" id="ProtNLM"/>
    </source>
</evidence>
<reference evidence="2 3" key="1">
    <citation type="submission" date="2014-09" db="EMBL/GenBank/DDBJ databases">
        <title>Isolation and characterization of Aurantimonas altamirensis ON-56566 from clinical sample following a dog bite.</title>
        <authorList>
            <person name="Eshaghi A."/>
            <person name="Li A."/>
            <person name="Shahinas D."/>
            <person name="Bahn P."/>
            <person name="Kus J.V."/>
            <person name="Patel S.N."/>
        </authorList>
    </citation>
    <scope>NUCLEOTIDE SEQUENCE [LARGE SCALE GENOMIC DNA]</scope>
    <source>
        <strain evidence="2 3">ON-56566</strain>
    </source>
</reference>
<feature type="signal peptide" evidence="1">
    <location>
        <begin position="1"/>
        <end position="21"/>
    </location>
</feature>
<protein>
    <recommendedName>
        <fullName evidence="4">DUF1236 domain-containing protein</fullName>
    </recommendedName>
</protein>
<dbReference type="Proteomes" id="UP000030826">
    <property type="component" value="Unassembled WGS sequence"/>
</dbReference>
<gene>
    <name evidence="2" type="ORF">LA66_02060</name>
</gene>
<dbReference type="OrthoDB" id="102964at2"/>
<proteinExistence type="predicted"/>
<sequence>MMRKLGFAVVALFCLAGGALAQDSAPSIYDYALQHPTADARLPSPPSVGASVPQNVEVHQAEGGNGVYGYFYYEGRPIVVDMTTRSIVRIG</sequence>